<comment type="subcellular location">
    <subcellularLocation>
        <location evidence="1">Membrane</location>
        <topology evidence="1">Single-pass type II membrane protein</topology>
    </subcellularLocation>
</comment>
<comment type="similarity">
    <text evidence="3">Belongs to the glycosyltransferase 7 family.</text>
</comment>
<dbReference type="Proteomes" id="UP000887565">
    <property type="component" value="Unplaced"/>
</dbReference>
<evidence type="ECO:0000256" key="6">
    <source>
        <dbReference type="ARBA" id="ARBA00022692"/>
    </source>
</evidence>
<evidence type="ECO:0000256" key="1">
    <source>
        <dbReference type="ARBA" id="ARBA00004606"/>
    </source>
</evidence>
<dbReference type="InterPro" id="IPR027791">
    <property type="entry name" value="Galactosyl_T_C"/>
</dbReference>
<keyword evidence="5" id="KW-0808">Transferase</keyword>
<dbReference type="AlphaFoldDB" id="A0A915IZV0"/>
<evidence type="ECO:0000313" key="14">
    <source>
        <dbReference type="Proteomes" id="UP000887565"/>
    </source>
</evidence>
<keyword evidence="6 11" id="KW-0812">Transmembrane</keyword>
<dbReference type="PANTHER" id="PTHR19300">
    <property type="entry name" value="BETA-1,4-GALACTOSYLTRANSFERASE"/>
    <property type="match status" value="1"/>
</dbReference>
<evidence type="ECO:0000256" key="2">
    <source>
        <dbReference type="ARBA" id="ARBA00004922"/>
    </source>
</evidence>
<accession>A0A915IZV0</accession>
<dbReference type="InterPro" id="IPR003859">
    <property type="entry name" value="Galactosyl_T"/>
</dbReference>
<evidence type="ECO:0000256" key="3">
    <source>
        <dbReference type="ARBA" id="ARBA00005735"/>
    </source>
</evidence>
<dbReference type="GO" id="GO:0008378">
    <property type="term" value="F:galactosyltransferase activity"/>
    <property type="evidence" value="ECO:0007669"/>
    <property type="project" value="TreeGrafter"/>
</dbReference>
<evidence type="ECO:0000256" key="7">
    <source>
        <dbReference type="ARBA" id="ARBA00022968"/>
    </source>
</evidence>
<dbReference type="GO" id="GO:0005794">
    <property type="term" value="C:Golgi apparatus"/>
    <property type="evidence" value="ECO:0007669"/>
    <property type="project" value="TreeGrafter"/>
</dbReference>
<dbReference type="InterPro" id="IPR027995">
    <property type="entry name" value="Galactosyl_T_N"/>
</dbReference>
<dbReference type="PANTHER" id="PTHR19300:SF57">
    <property type="entry name" value="BETA-1,4-N-ACETYLGALACTOSAMINYLTRANSFERASE"/>
    <property type="match status" value="1"/>
</dbReference>
<sequence>LCAFCRHKLPKILTVICFSFAICIFYRLTKSHMEDAVGLVDEFKFEDNETGHNDNRLCEPRLKHSKFNVFEKDQNQSAIEKSLEEYSHKFYETDNTLIKFGGFYEPINCTSPSNLGNGTFNKGILMNSAFKWVQQNFDGRFDCFVFHDVDLISEMINNLYKCGDQPIHLSPAVSKLDYMLPYKELIGGVLAFRPNQFIKINGYSNVYWGWGGEDDDMYKRLKISGMIVQRPPLEVGRYFMLSHEKRTWISHANTYKLLGKSYSRMKSDGLNNDCQKSTNS</sequence>
<protein>
    <submittedName>
        <fullName evidence="15">Uncharacterized protein</fullName>
    </submittedName>
</protein>
<dbReference type="Gene3D" id="3.90.550.10">
    <property type="entry name" value="Spore Coat Polysaccharide Biosynthesis Protein SpsA, Chain A"/>
    <property type="match status" value="1"/>
</dbReference>
<evidence type="ECO:0000256" key="5">
    <source>
        <dbReference type="ARBA" id="ARBA00022679"/>
    </source>
</evidence>
<evidence type="ECO:0000256" key="8">
    <source>
        <dbReference type="ARBA" id="ARBA00022989"/>
    </source>
</evidence>
<dbReference type="Pfam" id="PF02709">
    <property type="entry name" value="Glyco_transf_7C"/>
    <property type="match status" value="1"/>
</dbReference>
<dbReference type="GO" id="GO:0005975">
    <property type="term" value="P:carbohydrate metabolic process"/>
    <property type="evidence" value="ECO:0007669"/>
    <property type="project" value="InterPro"/>
</dbReference>
<dbReference type="GO" id="GO:0016020">
    <property type="term" value="C:membrane"/>
    <property type="evidence" value="ECO:0007669"/>
    <property type="project" value="UniProtKB-SubCell"/>
</dbReference>
<proteinExistence type="inferred from homology"/>
<evidence type="ECO:0000256" key="11">
    <source>
        <dbReference type="SAM" id="Phobius"/>
    </source>
</evidence>
<keyword evidence="14" id="KW-1185">Reference proteome</keyword>
<reference evidence="15" key="1">
    <citation type="submission" date="2022-11" db="UniProtKB">
        <authorList>
            <consortium name="WormBaseParasite"/>
        </authorList>
    </citation>
    <scope>IDENTIFICATION</scope>
</reference>
<evidence type="ECO:0000259" key="12">
    <source>
        <dbReference type="Pfam" id="PF02709"/>
    </source>
</evidence>
<evidence type="ECO:0000313" key="15">
    <source>
        <dbReference type="WBParaSite" id="nRc.2.0.1.t19364-RA"/>
    </source>
</evidence>
<evidence type="ECO:0000256" key="4">
    <source>
        <dbReference type="ARBA" id="ARBA00022676"/>
    </source>
</evidence>
<feature type="domain" description="Galactosyltransferase C-terminal" evidence="12">
    <location>
        <begin position="168"/>
        <end position="244"/>
    </location>
</feature>
<feature type="transmembrane region" description="Helical" evidence="11">
    <location>
        <begin position="12"/>
        <end position="29"/>
    </location>
</feature>
<dbReference type="SUPFAM" id="SSF53448">
    <property type="entry name" value="Nucleotide-diphospho-sugar transferases"/>
    <property type="match status" value="1"/>
</dbReference>
<feature type="domain" description="Galactosyltransferase N-terminal" evidence="13">
    <location>
        <begin position="116"/>
        <end position="162"/>
    </location>
</feature>
<dbReference type="PRINTS" id="PR02050">
    <property type="entry name" value="B14GALTRFASE"/>
</dbReference>
<evidence type="ECO:0000256" key="10">
    <source>
        <dbReference type="ARBA" id="ARBA00023180"/>
    </source>
</evidence>
<dbReference type="InterPro" id="IPR029044">
    <property type="entry name" value="Nucleotide-diphossugar_trans"/>
</dbReference>
<organism evidence="14 15">
    <name type="scientific">Romanomermis culicivorax</name>
    <name type="common">Nematode worm</name>
    <dbReference type="NCBI Taxonomy" id="13658"/>
    <lineage>
        <taxon>Eukaryota</taxon>
        <taxon>Metazoa</taxon>
        <taxon>Ecdysozoa</taxon>
        <taxon>Nematoda</taxon>
        <taxon>Enoplea</taxon>
        <taxon>Dorylaimia</taxon>
        <taxon>Mermithida</taxon>
        <taxon>Mermithoidea</taxon>
        <taxon>Mermithidae</taxon>
        <taxon>Romanomermis</taxon>
    </lineage>
</organism>
<keyword evidence="10" id="KW-0325">Glycoprotein</keyword>
<keyword evidence="8 11" id="KW-1133">Transmembrane helix</keyword>
<comment type="pathway">
    <text evidence="2">Protein modification; protein glycosylation.</text>
</comment>
<dbReference type="Pfam" id="PF13733">
    <property type="entry name" value="Glyco_transf_7N"/>
    <property type="match status" value="1"/>
</dbReference>
<evidence type="ECO:0000259" key="13">
    <source>
        <dbReference type="Pfam" id="PF13733"/>
    </source>
</evidence>
<dbReference type="WBParaSite" id="nRc.2.0.1.t19364-RA">
    <property type="protein sequence ID" value="nRc.2.0.1.t19364-RA"/>
    <property type="gene ID" value="nRc.2.0.1.g19364"/>
</dbReference>
<evidence type="ECO:0000256" key="9">
    <source>
        <dbReference type="ARBA" id="ARBA00023136"/>
    </source>
</evidence>
<name>A0A915IZV0_ROMCU</name>
<keyword evidence="9 11" id="KW-0472">Membrane</keyword>
<keyword evidence="7" id="KW-0735">Signal-anchor</keyword>
<keyword evidence="4" id="KW-0328">Glycosyltransferase</keyword>